<gene>
    <name evidence="1" type="ORF">SDC9_139479</name>
</gene>
<accession>A0A645DS89</accession>
<name>A0A645DS89_9ZZZZ</name>
<comment type="caution">
    <text evidence="1">The sequence shown here is derived from an EMBL/GenBank/DDBJ whole genome shotgun (WGS) entry which is preliminary data.</text>
</comment>
<proteinExistence type="predicted"/>
<dbReference type="EMBL" id="VSSQ01039294">
    <property type="protein sequence ID" value="MPM92344.1"/>
    <property type="molecule type" value="Genomic_DNA"/>
</dbReference>
<sequence>MERKRNKDGNIVVKVPFSGELPKVTLKRKIGGTEYSVSGSYDGKRTLPSKLLRLMVWDGDNHDK</sequence>
<reference evidence="1" key="1">
    <citation type="submission" date="2019-08" db="EMBL/GenBank/DDBJ databases">
        <authorList>
            <person name="Kucharzyk K."/>
            <person name="Murdoch R.W."/>
            <person name="Higgins S."/>
            <person name="Loffler F."/>
        </authorList>
    </citation>
    <scope>NUCLEOTIDE SEQUENCE</scope>
</reference>
<evidence type="ECO:0000313" key="1">
    <source>
        <dbReference type="EMBL" id="MPM92344.1"/>
    </source>
</evidence>
<protein>
    <submittedName>
        <fullName evidence="1">Uncharacterized protein</fullName>
    </submittedName>
</protein>
<dbReference type="AlphaFoldDB" id="A0A645DS89"/>
<organism evidence="1">
    <name type="scientific">bioreactor metagenome</name>
    <dbReference type="NCBI Taxonomy" id="1076179"/>
    <lineage>
        <taxon>unclassified sequences</taxon>
        <taxon>metagenomes</taxon>
        <taxon>ecological metagenomes</taxon>
    </lineage>
</organism>